<evidence type="ECO:0000313" key="7">
    <source>
        <dbReference type="Proteomes" id="UP001157134"/>
    </source>
</evidence>
<evidence type="ECO:0000313" key="6">
    <source>
        <dbReference type="EMBL" id="GLX85153.1"/>
    </source>
</evidence>
<protein>
    <recommendedName>
        <fullName evidence="5">Aromatic amino acid beta-eliminating lyase/threonine aldolase domain-containing protein</fullName>
    </recommendedName>
</protein>
<comment type="caution">
    <text evidence="6">The sequence shown here is derived from an EMBL/GenBank/DDBJ whole genome shotgun (WGS) entry which is preliminary data.</text>
</comment>
<name>A0ABQ6HAJ8_9GAMM</name>
<dbReference type="Proteomes" id="UP001157134">
    <property type="component" value="Unassembled WGS sequence"/>
</dbReference>
<dbReference type="EMBL" id="BSSV01000002">
    <property type="protein sequence ID" value="GLX85153.1"/>
    <property type="molecule type" value="Genomic_DNA"/>
</dbReference>
<dbReference type="PANTHER" id="PTHR48097:SF9">
    <property type="entry name" value="L-THREONINE ALDOLASE"/>
    <property type="match status" value="1"/>
</dbReference>
<evidence type="ECO:0000256" key="2">
    <source>
        <dbReference type="ARBA" id="ARBA00006966"/>
    </source>
</evidence>
<reference evidence="6 7" key="1">
    <citation type="submission" date="2023-03" db="EMBL/GenBank/DDBJ databases">
        <title>Thalassotalea loyana LMG 22536T draft genome sequence.</title>
        <authorList>
            <person name="Sawabe T."/>
        </authorList>
    </citation>
    <scope>NUCLEOTIDE SEQUENCE [LARGE SCALE GENOMIC DNA]</scope>
    <source>
        <strain evidence="6 7">LMG 22536</strain>
    </source>
</reference>
<dbReference type="InterPro" id="IPR015422">
    <property type="entry name" value="PyrdxlP-dep_Trfase_small"/>
</dbReference>
<dbReference type="Gene3D" id="3.40.640.10">
    <property type="entry name" value="Type I PLP-dependent aspartate aminotransferase-like (Major domain)"/>
    <property type="match status" value="1"/>
</dbReference>
<evidence type="ECO:0000256" key="1">
    <source>
        <dbReference type="ARBA" id="ARBA00001933"/>
    </source>
</evidence>
<sequence length="365" mass="40778">MSHITEHQKQRYASASKAAKTSLLRHPQLAMDKELTALANYVTDNDMRDAYGSGGTIEAFEQELSQLFAKASCVFLPTGTLAQCVAMKCFSEQSGKNDIGLHPTSHLLLHEHMAVEYLWQLNGKSVGDPSRVTTAEDLSDLNSETLAAIILEVPMREIGGALPTWQSLLEIRHWCDVHGVKLHLDGARVWQVTDYYQRSLAEIAALFDSLYVSFYKDLNGVFGAALLGEKELIDDARIWARRAGGNPITLYPEVIAAKRGLNIHLNRMPDYVRYTKALCQQLSMLAIRLEPEHPEVSMFHLKFDINAKTLADKIIRYAELTGVIVLPLPRSGDQHSCVCEITIGENALTQSVEYWVEHINNCIAN</sequence>
<accession>A0ABQ6HAJ8</accession>
<organism evidence="6 7">
    <name type="scientific">Thalassotalea loyana</name>
    <dbReference type="NCBI Taxonomy" id="280483"/>
    <lineage>
        <taxon>Bacteria</taxon>
        <taxon>Pseudomonadati</taxon>
        <taxon>Pseudomonadota</taxon>
        <taxon>Gammaproteobacteria</taxon>
        <taxon>Alteromonadales</taxon>
        <taxon>Colwelliaceae</taxon>
        <taxon>Thalassotalea</taxon>
    </lineage>
</organism>
<comment type="cofactor">
    <cofactor evidence="1">
        <name>pyridoxal 5'-phosphate</name>
        <dbReference type="ChEBI" id="CHEBI:597326"/>
    </cofactor>
</comment>
<dbReference type="InterPro" id="IPR001597">
    <property type="entry name" value="ArAA_b-elim_lyase/Thr_aldolase"/>
</dbReference>
<comment type="similarity">
    <text evidence="2">Belongs to the threonine aldolase family.</text>
</comment>
<feature type="domain" description="Aromatic amino acid beta-eliminating lyase/threonine aldolase" evidence="5">
    <location>
        <begin position="49"/>
        <end position="287"/>
    </location>
</feature>
<evidence type="ECO:0000259" key="5">
    <source>
        <dbReference type="Pfam" id="PF01212"/>
    </source>
</evidence>
<dbReference type="Pfam" id="PF01212">
    <property type="entry name" value="Beta_elim_lyase"/>
    <property type="match status" value="1"/>
</dbReference>
<dbReference type="Gene3D" id="3.90.1150.10">
    <property type="entry name" value="Aspartate Aminotransferase, domain 1"/>
    <property type="match status" value="1"/>
</dbReference>
<keyword evidence="7" id="KW-1185">Reference proteome</keyword>
<dbReference type="RefSeq" id="WP_284296981.1">
    <property type="nucleotide sequence ID" value="NZ_BSSV01000002.1"/>
</dbReference>
<dbReference type="InterPro" id="IPR015421">
    <property type="entry name" value="PyrdxlP-dep_Trfase_major"/>
</dbReference>
<dbReference type="InterPro" id="IPR015424">
    <property type="entry name" value="PyrdxlP-dep_Trfase"/>
</dbReference>
<gene>
    <name evidence="6" type="ORF">tloyanaT_14050</name>
</gene>
<dbReference type="PANTHER" id="PTHR48097">
    <property type="entry name" value="L-THREONINE ALDOLASE-RELATED"/>
    <property type="match status" value="1"/>
</dbReference>
<evidence type="ECO:0000256" key="4">
    <source>
        <dbReference type="ARBA" id="ARBA00022898"/>
    </source>
</evidence>
<evidence type="ECO:0000256" key="3">
    <source>
        <dbReference type="ARBA" id="ARBA00011881"/>
    </source>
</evidence>
<keyword evidence="4" id="KW-0663">Pyridoxal phosphate</keyword>
<proteinExistence type="inferred from homology"/>
<dbReference type="SUPFAM" id="SSF53383">
    <property type="entry name" value="PLP-dependent transferases"/>
    <property type="match status" value="1"/>
</dbReference>
<comment type="subunit">
    <text evidence="3">Homotetramer.</text>
</comment>